<dbReference type="InterPro" id="IPR036291">
    <property type="entry name" value="NAD(P)-bd_dom_sf"/>
</dbReference>
<evidence type="ECO:0000259" key="3">
    <source>
        <dbReference type="Pfam" id="PF01370"/>
    </source>
</evidence>
<dbReference type="InterPro" id="IPR050425">
    <property type="entry name" value="NAD(P)_dehydrat-like"/>
</dbReference>
<protein>
    <recommendedName>
        <fullName evidence="3">NAD-dependent epimerase/dehydratase domain-containing protein</fullName>
    </recommendedName>
</protein>
<evidence type="ECO:0000313" key="4">
    <source>
        <dbReference type="EMBL" id="RSH95672.1"/>
    </source>
</evidence>
<dbReference type="CDD" id="cd05227">
    <property type="entry name" value="AR_SDR_e"/>
    <property type="match status" value="1"/>
</dbReference>
<dbReference type="InterPro" id="IPR001509">
    <property type="entry name" value="Epimerase_deHydtase"/>
</dbReference>
<dbReference type="AlphaFoldDB" id="A0A427YX70"/>
<organism evidence="4 5">
    <name type="scientific">Saitozyma podzolica</name>
    <dbReference type="NCBI Taxonomy" id="1890683"/>
    <lineage>
        <taxon>Eukaryota</taxon>
        <taxon>Fungi</taxon>
        <taxon>Dikarya</taxon>
        <taxon>Basidiomycota</taxon>
        <taxon>Agaricomycotina</taxon>
        <taxon>Tremellomycetes</taxon>
        <taxon>Tremellales</taxon>
        <taxon>Trimorphomycetaceae</taxon>
        <taxon>Saitozyma</taxon>
    </lineage>
</organism>
<dbReference type="PANTHER" id="PTHR10366:SF564">
    <property type="entry name" value="STEROL-4-ALPHA-CARBOXYLATE 3-DEHYDROGENASE, DECARBOXYLATING"/>
    <property type="match status" value="1"/>
</dbReference>
<feature type="domain" description="NAD-dependent epimerase/dehydratase" evidence="3">
    <location>
        <begin position="11"/>
        <end position="253"/>
    </location>
</feature>
<evidence type="ECO:0000256" key="1">
    <source>
        <dbReference type="ARBA" id="ARBA00023002"/>
    </source>
</evidence>
<dbReference type="Pfam" id="PF01370">
    <property type="entry name" value="Epimerase"/>
    <property type="match status" value="1"/>
</dbReference>
<dbReference type="Gene3D" id="3.40.50.720">
    <property type="entry name" value="NAD(P)-binding Rossmann-like Domain"/>
    <property type="match status" value="1"/>
</dbReference>
<proteinExistence type="inferred from homology"/>
<comment type="similarity">
    <text evidence="2">Belongs to the NAD(P)-dependent epimerase/dehydratase family. Dihydroflavonol-4-reductase subfamily.</text>
</comment>
<dbReference type="SUPFAM" id="SSF51735">
    <property type="entry name" value="NAD(P)-binding Rossmann-fold domains"/>
    <property type="match status" value="1"/>
</dbReference>
<sequence>MSSVDASSTTVLVTGGSGFVGSHCVHQLLEQGYNVRTTIRSLKREDEIRKLVTPKADPSAASRLTVYAADLSSDDGWEKAIDGCDYVLHVASPFPVTQPKDANELIRPAVDGTLRVLKASLAKHVKRVVMTSSFVAVGYGHDNYDRVLDENDWSNPEGKNISPYGVSKTLAERAAWDFVEKNPGLEFTVMNPVGIFGPVLGAEAGRSLGTSMQIIERIVKGQLPAAPRMVFGVVDVRDLATLHIRAMHLPEAKGKRFLCISDNGEFVSIQEIGKALGHNVRTLPDWLVRGLAYISSDLKMVTFELGADKHATNKRTRETFGFTFKGWEESVKASADSLKELGLV</sequence>
<dbReference type="EMBL" id="RSCD01000001">
    <property type="protein sequence ID" value="RSH95672.1"/>
    <property type="molecule type" value="Genomic_DNA"/>
</dbReference>
<dbReference type="GO" id="GO:0016616">
    <property type="term" value="F:oxidoreductase activity, acting on the CH-OH group of donors, NAD or NADP as acceptor"/>
    <property type="evidence" value="ECO:0007669"/>
    <property type="project" value="TreeGrafter"/>
</dbReference>
<keyword evidence="1" id="KW-0560">Oxidoreductase</keyword>
<accession>A0A427YX70</accession>
<dbReference type="PANTHER" id="PTHR10366">
    <property type="entry name" value="NAD DEPENDENT EPIMERASE/DEHYDRATASE"/>
    <property type="match status" value="1"/>
</dbReference>
<name>A0A427YX70_9TREE</name>
<comment type="caution">
    <text evidence="4">The sequence shown here is derived from an EMBL/GenBank/DDBJ whole genome shotgun (WGS) entry which is preliminary data.</text>
</comment>
<evidence type="ECO:0000313" key="5">
    <source>
        <dbReference type="Proteomes" id="UP000279259"/>
    </source>
</evidence>
<dbReference type="Proteomes" id="UP000279259">
    <property type="component" value="Unassembled WGS sequence"/>
</dbReference>
<dbReference type="STRING" id="1890683.A0A427YX70"/>
<dbReference type="OrthoDB" id="2735536at2759"/>
<keyword evidence="5" id="KW-1185">Reference proteome</keyword>
<dbReference type="FunFam" id="3.40.50.720:FF:000336">
    <property type="entry name" value="Aldehyde reductase"/>
    <property type="match status" value="1"/>
</dbReference>
<reference evidence="4 5" key="1">
    <citation type="submission" date="2018-11" db="EMBL/GenBank/DDBJ databases">
        <title>Genome sequence of Saitozyma podzolica DSM 27192.</title>
        <authorList>
            <person name="Aliyu H."/>
            <person name="Gorte O."/>
            <person name="Ochsenreither K."/>
        </authorList>
    </citation>
    <scope>NUCLEOTIDE SEQUENCE [LARGE SCALE GENOMIC DNA]</scope>
    <source>
        <strain evidence="4 5">DSM 27192</strain>
    </source>
</reference>
<evidence type="ECO:0000256" key="2">
    <source>
        <dbReference type="ARBA" id="ARBA00023445"/>
    </source>
</evidence>
<gene>
    <name evidence="4" type="ORF">EHS25_000764</name>
</gene>